<keyword evidence="2" id="KW-1185">Reference proteome</keyword>
<name>A0ABU2WL27_9GAMM</name>
<dbReference type="InterPro" id="IPR014114">
    <property type="entry name" value="TraW"/>
</dbReference>
<gene>
    <name evidence="1" type="primary">traW</name>
    <name evidence="1" type="ORF">RM530_14570</name>
</gene>
<dbReference type="RefSeq" id="WP_311365982.1">
    <property type="nucleotide sequence ID" value="NZ_JAVRIC010000023.1"/>
</dbReference>
<organism evidence="1 2">
    <name type="scientific">Banduia mediterranea</name>
    <dbReference type="NCBI Taxonomy" id="3075609"/>
    <lineage>
        <taxon>Bacteria</taxon>
        <taxon>Pseudomonadati</taxon>
        <taxon>Pseudomonadota</taxon>
        <taxon>Gammaproteobacteria</taxon>
        <taxon>Nevskiales</taxon>
        <taxon>Algiphilaceae</taxon>
        <taxon>Banduia</taxon>
    </lineage>
</organism>
<accession>A0ABU2WL27</accession>
<reference evidence="1 2" key="1">
    <citation type="submission" date="2023-09" db="EMBL/GenBank/DDBJ databases">
        <authorList>
            <person name="Rey-Velasco X."/>
        </authorList>
    </citation>
    <scope>NUCLEOTIDE SEQUENCE [LARGE SCALE GENOMIC DNA]</scope>
    <source>
        <strain evidence="1 2">W345</strain>
    </source>
</reference>
<sequence>MRTSAISRAIVCWAVLCVCSERTASAKAADLGRIGPVWPIAEPDLLVSMQRKAAARLADGGSAQLETELRERSERYVSAPPALGLPRATDDKSWTLDPSVTLPDDLLDADGKLLVRAGTRVNPLDVRPLSRALIFIDAGDPAQLHWLERTLSSAQPAKLILTGGSPGDTAKHLQGRTVYFDQNGELVRALGIHEVPTTVEQEDRHLRLRSFDPEEAP</sequence>
<evidence type="ECO:0000313" key="1">
    <source>
        <dbReference type="EMBL" id="MDT0498572.1"/>
    </source>
</evidence>
<evidence type="ECO:0000313" key="2">
    <source>
        <dbReference type="Proteomes" id="UP001254608"/>
    </source>
</evidence>
<dbReference type="NCBIfam" id="TIGR02743">
    <property type="entry name" value="TraW"/>
    <property type="match status" value="1"/>
</dbReference>
<proteinExistence type="predicted"/>
<comment type="caution">
    <text evidence="1">The sequence shown here is derived from an EMBL/GenBank/DDBJ whole genome shotgun (WGS) entry which is preliminary data.</text>
</comment>
<dbReference type="EMBL" id="JAVRIC010000023">
    <property type="protein sequence ID" value="MDT0498572.1"/>
    <property type="molecule type" value="Genomic_DNA"/>
</dbReference>
<protein>
    <submittedName>
        <fullName evidence="1">Type-F conjugative transfer system protein TraW</fullName>
    </submittedName>
</protein>
<dbReference type="Proteomes" id="UP001254608">
    <property type="component" value="Unassembled WGS sequence"/>
</dbReference>